<dbReference type="FunFam" id="3.90.226.10:FF:000026">
    <property type="entry name" value="3-hydroxyisobutyryl-CoA hydrolase, mitochondrial"/>
    <property type="match status" value="1"/>
</dbReference>
<evidence type="ECO:0000256" key="3">
    <source>
        <dbReference type="ARBA" id="ARBA00022801"/>
    </source>
</evidence>
<dbReference type="InterPro" id="IPR032259">
    <property type="entry name" value="HIBYL-CoA-H"/>
</dbReference>
<protein>
    <recommendedName>
        <fullName evidence="2">3-hydroxyisobutyryl-CoA hydrolase</fullName>
        <ecNumber evidence="2">3.1.2.4</ecNumber>
    </recommendedName>
</protein>
<sequence length="351" mass="39714">MTADILFSRQRHLGIVTLNRPDALNALTLPMIKAMQHQLLQWQKDNAIHAIVIQAEPGKAFCAGGDVRWLYEAGRKKDPEQMQFFWHEYRLNHFIHQLNKPYIALMDGITMGGGVGVSLHGSHPVASERFVFAMPETGIGFFPDIGASYLLARCPGQAGIYLGLTGNRLNVEEALTMQLVKQHVPSQQFPDLLNALIGADLSNDAYRAVDDCLSRFAARRSNAEIENHLAEIDHCFRYPHVESILDSLLEIDSEWTKNIASKLHEKSPLSLKITLEQIHKAKTLSMAECMKMDYCLVSHFMKDEDFYEGVRALLVDKDKAPKWRPDCLERVTSAKVADYFECEDTLDLINE</sequence>
<dbReference type="Pfam" id="PF16113">
    <property type="entry name" value="ECH_2"/>
    <property type="match status" value="1"/>
</dbReference>
<dbReference type="OrthoDB" id="9790967at2"/>
<dbReference type="EC" id="3.1.2.4" evidence="2"/>
<keyword evidence="3" id="KW-0378">Hydrolase</keyword>
<dbReference type="STRING" id="448.Lery_2681"/>
<dbReference type="Proteomes" id="UP000054773">
    <property type="component" value="Unassembled WGS sequence"/>
</dbReference>
<proteinExistence type="predicted"/>
<dbReference type="PANTHER" id="PTHR43176:SF3">
    <property type="entry name" value="3-HYDROXYISOBUTYRYL-COA HYDROLASE, MITOCHONDRIAL"/>
    <property type="match status" value="1"/>
</dbReference>
<dbReference type="PATRIC" id="fig|448.7.peg.2814"/>
<organism evidence="5 6">
    <name type="scientific">Legionella erythra</name>
    <dbReference type="NCBI Taxonomy" id="448"/>
    <lineage>
        <taxon>Bacteria</taxon>
        <taxon>Pseudomonadati</taxon>
        <taxon>Pseudomonadota</taxon>
        <taxon>Gammaproteobacteria</taxon>
        <taxon>Legionellales</taxon>
        <taxon>Legionellaceae</taxon>
        <taxon>Legionella</taxon>
    </lineage>
</organism>
<dbReference type="GO" id="GO:0003860">
    <property type="term" value="F:3-hydroxyisobutyryl-CoA hydrolase activity"/>
    <property type="evidence" value="ECO:0007669"/>
    <property type="project" value="UniProtKB-EC"/>
</dbReference>
<keyword evidence="6" id="KW-1185">Reference proteome</keyword>
<reference evidence="5 6" key="1">
    <citation type="submission" date="2015-11" db="EMBL/GenBank/DDBJ databases">
        <title>Genomic analysis of 38 Legionella species identifies large and diverse effector repertoires.</title>
        <authorList>
            <person name="Burstein D."/>
            <person name="Amaro F."/>
            <person name="Zusman T."/>
            <person name="Lifshitz Z."/>
            <person name="Cohen O."/>
            <person name="Gilbert J.A."/>
            <person name="Pupko T."/>
            <person name="Shuman H.A."/>
            <person name="Segal G."/>
        </authorList>
    </citation>
    <scope>NUCLEOTIDE SEQUENCE [LARGE SCALE GENOMIC DNA]</scope>
    <source>
        <strain evidence="5 6">SE-32A-C8</strain>
    </source>
</reference>
<dbReference type="RefSeq" id="WP_058527760.1">
    <property type="nucleotide sequence ID" value="NZ_CAAAHY010000019.1"/>
</dbReference>
<dbReference type="PANTHER" id="PTHR43176">
    <property type="entry name" value="3-HYDROXYISOBUTYRYL-COA HYDROLASE-RELATED"/>
    <property type="match status" value="1"/>
</dbReference>
<dbReference type="GO" id="GO:0006574">
    <property type="term" value="P:L-valine catabolic process"/>
    <property type="evidence" value="ECO:0007669"/>
    <property type="project" value="TreeGrafter"/>
</dbReference>
<dbReference type="InterPro" id="IPR029045">
    <property type="entry name" value="ClpP/crotonase-like_dom_sf"/>
</dbReference>
<dbReference type="Gene3D" id="3.90.226.10">
    <property type="entry name" value="2-enoyl-CoA Hydratase, Chain A, domain 1"/>
    <property type="match status" value="1"/>
</dbReference>
<dbReference type="CDD" id="cd06558">
    <property type="entry name" value="crotonase-like"/>
    <property type="match status" value="1"/>
</dbReference>
<feature type="domain" description="Enoyl-CoA hydratase/isomerase" evidence="4">
    <location>
        <begin position="14"/>
        <end position="340"/>
    </location>
</feature>
<evidence type="ECO:0000313" key="5">
    <source>
        <dbReference type="EMBL" id="KTC94514.1"/>
    </source>
</evidence>
<evidence type="ECO:0000256" key="2">
    <source>
        <dbReference type="ARBA" id="ARBA00011915"/>
    </source>
</evidence>
<dbReference type="InterPro" id="IPR045004">
    <property type="entry name" value="ECH_dom"/>
</dbReference>
<dbReference type="EMBL" id="LNYA01000034">
    <property type="protein sequence ID" value="KTC94514.1"/>
    <property type="molecule type" value="Genomic_DNA"/>
</dbReference>
<evidence type="ECO:0000259" key="4">
    <source>
        <dbReference type="Pfam" id="PF16113"/>
    </source>
</evidence>
<comment type="caution">
    <text evidence="5">The sequence shown here is derived from an EMBL/GenBank/DDBJ whole genome shotgun (WGS) entry which is preliminary data.</text>
</comment>
<dbReference type="AlphaFoldDB" id="A0A0W0TG09"/>
<gene>
    <name evidence="5" type="ORF">Lery_2681</name>
</gene>
<dbReference type="SUPFAM" id="SSF52096">
    <property type="entry name" value="ClpP/crotonase"/>
    <property type="match status" value="1"/>
</dbReference>
<dbReference type="NCBIfam" id="NF004127">
    <property type="entry name" value="PRK05617.1"/>
    <property type="match status" value="1"/>
</dbReference>
<evidence type="ECO:0000256" key="1">
    <source>
        <dbReference type="ARBA" id="ARBA00001709"/>
    </source>
</evidence>
<name>A0A0W0TG09_LEGER</name>
<accession>A0A0W0TG09</accession>
<evidence type="ECO:0000313" key="6">
    <source>
        <dbReference type="Proteomes" id="UP000054773"/>
    </source>
</evidence>
<comment type="catalytic activity">
    <reaction evidence="1">
        <text>3-hydroxy-2-methylpropanoyl-CoA + H2O = 3-hydroxy-2-methylpropanoate + CoA + H(+)</text>
        <dbReference type="Rhea" id="RHEA:20888"/>
        <dbReference type="ChEBI" id="CHEBI:11805"/>
        <dbReference type="ChEBI" id="CHEBI:15377"/>
        <dbReference type="ChEBI" id="CHEBI:15378"/>
        <dbReference type="ChEBI" id="CHEBI:57287"/>
        <dbReference type="ChEBI" id="CHEBI:57340"/>
        <dbReference type="EC" id="3.1.2.4"/>
    </reaction>
</comment>